<keyword evidence="1" id="KW-0732">Signal</keyword>
<keyword evidence="3" id="KW-1185">Reference proteome</keyword>
<accession>A0ABQ5DEG0</accession>
<evidence type="ECO:0000313" key="2">
    <source>
        <dbReference type="EMBL" id="GJT37635.1"/>
    </source>
</evidence>
<reference evidence="2" key="2">
    <citation type="submission" date="2022-01" db="EMBL/GenBank/DDBJ databases">
        <authorList>
            <person name="Yamashiro T."/>
            <person name="Shiraishi A."/>
            <person name="Satake H."/>
            <person name="Nakayama K."/>
        </authorList>
    </citation>
    <scope>NUCLEOTIDE SEQUENCE</scope>
</reference>
<protein>
    <submittedName>
        <fullName evidence="2">Uncharacterized protein</fullName>
    </submittedName>
</protein>
<reference evidence="2" key="1">
    <citation type="journal article" date="2022" name="Int. J. Mol. Sci.">
        <title>Draft Genome of Tanacetum Coccineum: Genomic Comparison of Closely Related Tanacetum-Family Plants.</title>
        <authorList>
            <person name="Yamashiro T."/>
            <person name="Shiraishi A."/>
            <person name="Nakayama K."/>
            <person name="Satake H."/>
        </authorList>
    </citation>
    <scope>NUCLEOTIDE SEQUENCE</scope>
</reference>
<dbReference type="EMBL" id="BQNB010015240">
    <property type="protein sequence ID" value="GJT37635.1"/>
    <property type="molecule type" value="Genomic_DNA"/>
</dbReference>
<evidence type="ECO:0000313" key="3">
    <source>
        <dbReference type="Proteomes" id="UP001151760"/>
    </source>
</evidence>
<organism evidence="2 3">
    <name type="scientific">Tanacetum coccineum</name>
    <dbReference type="NCBI Taxonomy" id="301880"/>
    <lineage>
        <taxon>Eukaryota</taxon>
        <taxon>Viridiplantae</taxon>
        <taxon>Streptophyta</taxon>
        <taxon>Embryophyta</taxon>
        <taxon>Tracheophyta</taxon>
        <taxon>Spermatophyta</taxon>
        <taxon>Magnoliopsida</taxon>
        <taxon>eudicotyledons</taxon>
        <taxon>Gunneridae</taxon>
        <taxon>Pentapetalae</taxon>
        <taxon>asterids</taxon>
        <taxon>campanulids</taxon>
        <taxon>Asterales</taxon>
        <taxon>Asteraceae</taxon>
        <taxon>Asteroideae</taxon>
        <taxon>Anthemideae</taxon>
        <taxon>Anthemidinae</taxon>
        <taxon>Tanacetum</taxon>
    </lineage>
</organism>
<proteinExistence type="predicted"/>
<sequence length="191" mass="21548">MWILVACLSLVANDGSSTVVSSERRTASGSAGALNGRQRCGDVDLRTLENEMTQDRYSGAFLRVGIFRASQCHRADHGSKYAEWCDKNLISSPSTSKLNSARLDSKPKPRDYTFKEWMLIKVGHTNVNESVKRTLLNSWVIDHFEAELGPTKDPRSRSFDDYKWVFDLEIDQLADEYELGIGKKGLILEEI</sequence>
<evidence type="ECO:0000256" key="1">
    <source>
        <dbReference type="SAM" id="SignalP"/>
    </source>
</evidence>
<name>A0ABQ5DEG0_9ASTR</name>
<feature type="chain" id="PRO_5047439509" evidence="1">
    <location>
        <begin position="18"/>
        <end position="191"/>
    </location>
</feature>
<comment type="caution">
    <text evidence="2">The sequence shown here is derived from an EMBL/GenBank/DDBJ whole genome shotgun (WGS) entry which is preliminary data.</text>
</comment>
<gene>
    <name evidence="2" type="ORF">Tco_0937500</name>
</gene>
<dbReference type="Proteomes" id="UP001151760">
    <property type="component" value="Unassembled WGS sequence"/>
</dbReference>
<feature type="signal peptide" evidence="1">
    <location>
        <begin position="1"/>
        <end position="17"/>
    </location>
</feature>